<protein>
    <recommendedName>
        <fullName evidence="11">Sulfotransferase family protein</fullName>
    </recommendedName>
</protein>
<dbReference type="SUPFAM" id="SSF52540">
    <property type="entry name" value="P-loop containing nucleoside triphosphate hydrolases"/>
    <property type="match status" value="1"/>
</dbReference>
<dbReference type="OrthoDB" id="7981249at2"/>
<organism evidence="9 10">
    <name type="scientific">Lentibacillus salicampi</name>
    <dbReference type="NCBI Taxonomy" id="175306"/>
    <lineage>
        <taxon>Bacteria</taxon>
        <taxon>Bacillati</taxon>
        <taxon>Bacillota</taxon>
        <taxon>Bacilli</taxon>
        <taxon>Bacillales</taxon>
        <taxon>Bacillaceae</taxon>
        <taxon>Lentibacillus</taxon>
    </lineage>
</organism>
<dbReference type="GO" id="GO:0009247">
    <property type="term" value="P:glycolipid biosynthetic process"/>
    <property type="evidence" value="ECO:0007669"/>
    <property type="project" value="InterPro"/>
</dbReference>
<evidence type="ECO:0000313" key="10">
    <source>
        <dbReference type="Proteomes" id="UP000298484"/>
    </source>
</evidence>
<accession>A0A4Y9A7A9</accession>
<sequence>MNNENLLVFMHIPKTGGTTLNTIINNQYDNIVIDEHNTMNLKHAEKANAYMGHFYFGIHDHISRPCTYITFMRDSIERMISLYYYIKETDFHPNHAEINTMSFNQFINAEKYDFLSNLQTRYFCAGQTPNLEQAKDVMNKHFSVVGITEMFDESLALMKHRLEWDNIHYQKLNVSQHRPSKNDLPTDTISEIKQKNSLDIALYKYAKERLINELDAMK</sequence>
<keyword evidence="10" id="KW-1185">Reference proteome</keyword>
<gene>
    <name evidence="9" type="ORF">E4U82_18200</name>
</gene>
<keyword evidence="3" id="KW-0812">Transmembrane</keyword>
<evidence type="ECO:0000256" key="7">
    <source>
        <dbReference type="ARBA" id="ARBA00023136"/>
    </source>
</evidence>
<evidence type="ECO:0008006" key="11">
    <source>
        <dbReference type="Google" id="ProtNLM"/>
    </source>
</evidence>
<keyword evidence="4" id="KW-0735">Signal-anchor</keyword>
<dbReference type="InterPro" id="IPR009729">
    <property type="entry name" value="Gal-3-0_sulfotransfrase"/>
</dbReference>
<keyword evidence="5" id="KW-1133">Transmembrane helix</keyword>
<evidence type="ECO:0000256" key="4">
    <source>
        <dbReference type="ARBA" id="ARBA00022968"/>
    </source>
</evidence>
<dbReference type="PANTHER" id="PTHR32301:SF6">
    <property type="entry name" value="GOLVESIN-RELATED"/>
    <property type="match status" value="1"/>
</dbReference>
<comment type="caution">
    <text evidence="9">The sequence shown here is derived from an EMBL/GenBank/DDBJ whole genome shotgun (WGS) entry which is preliminary data.</text>
</comment>
<dbReference type="InterPro" id="IPR027417">
    <property type="entry name" value="P-loop_NTPase"/>
</dbReference>
<evidence type="ECO:0000256" key="3">
    <source>
        <dbReference type="ARBA" id="ARBA00022692"/>
    </source>
</evidence>
<reference evidence="9 10" key="1">
    <citation type="submission" date="2019-03" db="EMBL/GenBank/DDBJ databases">
        <title>Genome sequence of Lentibacillus salicampi ATCC BAA-719.</title>
        <authorList>
            <person name="Maclea K.S."/>
            <person name="Simoes Junior M."/>
        </authorList>
    </citation>
    <scope>NUCLEOTIDE SEQUENCE [LARGE SCALE GENOMIC DNA]</scope>
    <source>
        <strain evidence="9 10">ATCC BAA-719</strain>
    </source>
</reference>
<evidence type="ECO:0000256" key="5">
    <source>
        <dbReference type="ARBA" id="ARBA00022989"/>
    </source>
</evidence>
<dbReference type="AlphaFoldDB" id="A0A4Y9A7A9"/>
<dbReference type="Gene3D" id="3.40.50.300">
    <property type="entry name" value="P-loop containing nucleotide triphosphate hydrolases"/>
    <property type="match status" value="1"/>
</dbReference>
<keyword evidence="7" id="KW-0472">Membrane</keyword>
<keyword evidence="6" id="KW-0333">Golgi apparatus</keyword>
<keyword evidence="8" id="KW-0325">Glycoprotein</keyword>
<dbReference type="PANTHER" id="PTHR32301">
    <property type="entry name" value="COUNTIN RECEPTOR CNR3-RELATED"/>
    <property type="match status" value="1"/>
</dbReference>
<dbReference type="Pfam" id="PF06990">
    <property type="entry name" value="Gal-3-0_sulfotr"/>
    <property type="match status" value="1"/>
</dbReference>
<proteinExistence type="predicted"/>
<evidence type="ECO:0000313" key="9">
    <source>
        <dbReference type="EMBL" id="TFJ91325.1"/>
    </source>
</evidence>
<evidence type="ECO:0000256" key="2">
    <source>
        <dbReference type="ARBA" id="ARBA00022679"/>
    </source>
</evidence>
<evidence type="ECO:0000256" key="8">
    <source>
        <dbReference type="ARBA" id="ARBA00023180"/>
    </source>
</evidence>
<dbReference type="InterPro" id="IPR053259">
    <property type="entry name" value="Golvesin-related_Golgi"/>
</dbReference>
<dbReference type="EMBL" id="SRHY01000058">
    <property type="protein sequence ID" value="TFJ91325.1"/>
    <property type="molecule type" value="Genomic_DNA"/>
</dbReference>
<dbReference type="Proteomes" id="UP000298484">
    <property type="component" value="Unassembled WGS sequence"/>
</dbReference>
<dbReference type="RefSeq" id="WP_135111653.1">
    <property type="nucleotide sequence ID" value="NZ_SRHY01000058.1"/>
</dbReference>
<name>A0A4Y9A7A9_9BACI</name>
<evidence type="ECO:0000256" key="1">
    <source>
        <dbReference type="ARBA" id="ARBA00004323"/>
    </source>
</evidence>
<dbReference type="GO" id="GO:0016020">
    <property type="term" value="C:membrane"/>
    <property type="evidence" value="ECO:0007669"/>
    <property type="project" value="InterPro"/>
</dbReference>
<dbReference type="GO" id="GO:0001733">
    <property type="term" value="F:galactosylceramide sulfotransferase activity"/>
    <property type="evidence" value="ECO:0007669"/>
    <property type="project" value="InterPro"/>
</dbReference>
<keyword evidence="2" id="KW-0808">Transferase</keyword>
<evidence type="ECO:0000256" key="6">
    <source>
        <dbReference type="ARBA" id="ARBA00023034"/>
    </source>
</evidence>
<comment type="subcellular location">
    <subcellularLocation>
        <location evidence="1">Golgi apparatus membrane</location>
        <topology evidence="1">Single-pass type II membrane protein</topology>
    </subcellularLocation>
</comment>